<proteinExistence type="predicted"/>
<name>A0A6J4KCY2_9BACT</name>
<reference evidence="1" key="1">
    <citation type="submission" date="2020-02" db="EMBL/GenBank/DDBJ databases">
        <authorList>
            <person name="Meier V. D."/>
        </authorList>
    </citation>
    <scope>NUCLEOTIDE SEQUENCE</scope>
    <source>
        <strain evidence="1">AVDCRST_MAG68</strain>
    </source>
</reference>
<dbReference type="EMBL" id="CADCTW010000032">
    <property type="protein sequence ID" value="CAA9302523.1"/>
    <property type="molecule type" value="Genomic_DNA"/>
</dbReference>
<dbReference type="AlphaFoldDB" id="A0A6J4KCY2"/>
<accession>A0A6J4KCY2</accession>
<protein>
    <submittedName>
        <fullName evidence="1">Uncharacterized protein</fullName>
    </submittedName>
</protein>
<organism evidence="1">
    <name type="scientific">uncultured Gemmatimonadota bacterium</name>
    <dbReference type="NCBI Taxonomy" id="203437"/>
    <lineage>
        <taxon>Bacteria</taxon>
        <taxon>Pseudomonadati</taxon>
        <taxon>Gemmatimonadota</taxon>
        <taxon>environmental samples</taxon>
    </lineage>
</organism>
<gene>
    <name evidence="1" type="ORF">AVDCRST_MAG68-577</name>
</gene>
<sequence length="49" mass="5575">MHLPFQPEAPRRARFRRSAHSWHGGAPLLQRRGHGWAAAAAPCGWFSQR</sequence>
<evidence type="ECO:0000313" key="1">
    <source>
        <dbReference type="EMBL" id="CAA9302523.1"/>
    </source>
</evidence>